<dbReference type="OrthoDB" id="389260at2759"/>
<evidence type="ECO:0008006" key="3">
    <source>
        <dbReference type="Google" id="ProtNLM"/>
    </source>
</evidence>
<protein>
    <recommendedName>
        <fullName evidence="3">CYIR protein</fullName>
    </recommendedName>
</protein>
<dbReference type="AlphaFoldDB" id="K6V0J9"/>
<dbReference type="Pfam" id="PF05795">
    <property type="entry name" value="Plasmodium_Vir"/>
    <property type="match status" value="1"/>
</dbReference>
<evidence type="ECO:0000313" key="1">
    <source>
        <dbReference type="EMBL" id="GAB69859.1"/>
    </source>
</evidence>
<dbReference type="VEuPathDB" id="PlasmoDB:PCYB_006080"/>
<gene>
    <name evidence="1" type="ORF">PCYB_006080</name>
</gene>
<dbReference type="EMBL" id="DF158002">
    <property type="protein sequence ID" value="GAB69859.1"/>
    <property type="molecule type" value="Genomic_DNA"/>
</dbReference>
<proteinExistence type="predicted"/>
<dbReference type="RefSeq" id="XP_004228077.1">
    <property type="nucleotide sequence ID" value="XM_004228029.1"/>
</dbReference>
<dbReference type="GeneID" id="14696401"/>
<dbReference type="InterPro" id="IPR008780">
    <property type="entry name" value="Plasmodium_Vir"/>
</dbReference>
<organism evidence="1 2">
    <name type="scientific">Plasmodium cynomolgi (strain B)</name>
    <dbReference type="NCBI Taxonomy" id="1120755"/>
    <lineage>
        <taxon>Eukaryota</taxon>
        <taxon>Sar</taxon>
        <taxon>Alveolata</taxon>
        <taxon>Apicomplexa</taxon>
        <taxon>Aconoidasida</taxon>
        <taxon>Haemosporida</taxon>
        <taxon>Plasmodiidae</taxon>
        <taxon>Plasmodium</taxon>
        <taxon>Plasmodium (Plasmodium)</taxon>
    </lineage>
</organism>
<dbReference type="PhylomeDB" id="K6V0J9"/>
<dbReference type="KEGG" id="pcy:PCYB_006080"/>
<accession>K6V0J9</accession>
<dbReference type="Proteomes" id="UP000006319">
    <property type="component" value="Unassembled WGS sequence"/>
</dbReference>
<keyword evidence="2" id="KW-1185">Reference proteome</keyword>
<reference evidence="1 2" key="1">
    <citation type="journal article" date="2012" name="Nat. Genet.">
        <title>Plasmodium cynomolgi genome sequences provide insight into Plasmodium vivax and the monkey malaria clade.</title>
        <authorList>
            <person name="Tachibana S."/>
            <person name="Sullivan S.A."/>
            <person name="Kawai S."/>
            <person name="Nakamura S."/>
            <person name="Kim H.R."/>
            <person name="Goto N."/>
            <person name="Arisue N."/>
            <person name="Palacpac N.M.Q."/>
            <person name="Honma H."/>
            <person name="Yagi M."/>
            <person name="Tougan T."/>
            <person name="Katakai Y."/>
            <person name="Kaneko O."/>
            <person name="Mita T."/>
            <person name="Kita K."/>
            <person name="Yasutomi Y."/>
            <person name="Sutton P.L."/>
            <person name="Shakhbatyan R."/>
            <person name="Horii T."/>
            <person name="Yasunaga T."/>
            <person name="Barnwell J.W."/>
            <person name="Escalante A.A."/>
            <person name="Carlton J.M."/>
            <person name="Tanabe K."/>
        </authorList>
    </citation>
    <scope>NUCLEOTIDE SEQUENCE [LARGE SCALE GENOMIC DNA]</scope>
    <source>
        <strain evidence="1 2">B</strain>
    </source>
</reference>
<evidence type="ECO:0000313" key="2">
    <source>
        <dbReference type="Proteomes" id="UP000006319"/>
    </source>
</evidence>
<sequence length="150" mass="17712">MATPSEISLEEAAEDVKLHKIHDEEFFSELDKFSTFDQFCNGIRRNVRFNPKKVEDVCIKLIRHLYRLSKANSPKHSNYCNYIRYWLFEQIGVLCTSESGSIGDEAFFKELIDTWKQFNMLILRNKCSPEEIKGVKLSELKKRIFSVYLF</sequence>
<name>K6V0J9_PLACD</name>